<protein>
    <recommendedName>
        <fullName evidence="5">Bzip transcription factor</fullName>
    </recommendedName>
</protein>
<dbReference type="EMBL" id="RCMV01000066">
    <property type="protein sequence ID" value="KAG3226112.1"/>
    <property type="molecule type" value="Genomic_DNA"/>
</dbReference>
<dbReference type="Proteomes" id="UP000697107">
    <property type="component" value="Unassembled WGS sequence"/>
</dbReference>
<dbReference type="CDD" id="cd14686">
    <property type="entry name" value="bZIP"/>
    <property type="match status" value="1"/>
</dbReference>
<proteinExistence type="predicted"/>
<comment type="caution">
    <text evidence="3">The sequence shown here is derived from an EMBL/GenBank/DDBJ whole genome shotgun (WGS) entry which is preliminary data.</text>
</comment>
<evidence type="ECO:0000313" key="3">
    <source>
        <dbReference type="EMBL" id="KAG3226112.1"/>
    </source>
</evidence>
<dbReference type="AlphaFoldDB" id="A0A8T1IT79"/>
<dbReference type="EMBL" id="RCMK01000049">
    <property type="protein sequence ID" value="KAG2951614.1"/>
    <property type="molecule type" value="Genomic_DNA"/>
</dbReference>
<name>A0A8T1IT79_9STRA</name>
<evidence type="ECO:0000313" key="1">
    <source>
        <dbReference type="EMBL" id="KAG2951614.1"/>
    </source>
</evidence>
<gene>
    <name evidence="1" type="ORF">PC117_g3463</name>
    <name evidence="2" type="ORF">PC118_g2755</name>
    <name evidence="3" type="ORF">PC129_g3306</name>
</gene>
<reference evidence="3" key="1">
    <citation type="submission" date="2018-05" db="EMBL/GenBank/DDBJ databases">
        <title>Effector identification in a new, highly contiguous assembly of the strawberry crown rot pathogen Phytophthora cactorum.</title>
        <authorList>
            <person name="Armitage A.D."/>
            <person name="Nellist C.F."/>
            <person name="Bates H."/>
            <person name="Vickerstaff R.J."/>
            <person name="Harrison R.J."/>
        </authorList>
    </citation>
    <scope>NUCLEOTIDE SEQUENCE</scope>
    <source>
        <strain evidence="1">4040</strain>
        <strain evidence="2">P415</strain>
        <strain evidence="3">P421</strain>
    </source>
</reference>
<sequence length="264" mass="29691">MPGERNPTEISMTSLHELGTSSVPANTHTVFRKKSNSYKTPAKQLERCRINQQRYRERKQAIRSTIIQIEREIDSLERDIRLRREIRSPCRVVADTLKLLLGDLKSLTDHVAERQLVEALGNSFALDVAMGDVSGVDALINQLQRYEQYFDDPRIRLEQIEEPALGVVTAAATLGVTVSVYTLYSLFPQLLNASRNEHDTEPLLGKRLLGKRLHCDCSIRFIFDKKSGRVARLEASVNWIGVLHGALGNLKDVSNVLDGALINC</sequence>
<evidence type="ECO:0000313" key="2">
    <source>
        <dbReference type="EMBL" id="KAG2995862.1"/>
    </source>
</evidence>
<dbReference type="Proteomes" id="UP000736787">
    <property type="component" value="Unassembled WGS sequence"/>
</dbReference>
<evidence type="ECO:0008006" key="5">
    <source>
        <dbReference type="Google" id="ProtNLM"/>
    </source>
</evidence>
<accession>A0A8T1IT79</accession>
<dbReference type="VEuPathDB" id="FungiDB:PC110_g8190"/>
<evidence type="ECO:0000313" key="4">
    <source>
        <dbReference type="Proteomes" id="UP000760860"/>
    </source>
</evidence>
<dbReference type="Proteomes" id="UP000760860">
    <property type="component" value="Unassembled WGS sequence"/>
</dbReference>
<organism evidence="3 4">
    <name type="scientific">Phytophthora cactorum</name>
    <dbReference type="NCBI Taxonomy" id="29920"/>
    <lineage>
        <taxon>Eukaryota</taxon>
        <taxon>Sar</taxon>
        <taxon>Stramenopiles</taxon>
        <taxon>Oomycota</taxon>
        <taxon>Peronosporomycetes</taxon>
        <taxon>Peronosporales</taxon>
        <taxon>Peronosporaceae</taxon>
        <taxon>Phytophthora</taxon>
    </lineage>
</organism>
<dbReference type="EMBL" id="RCML01000043">
    <property type="protein sequence ID" value="KAG2995862.1"/>
    <property type="molecule type" value="Genomic_DNA"/>
</dbReference>